<dbReference type="STRING" id="211114.SAMN04489726_3339"/>
<dbReference type="InterPro" id="IPR037523">
    <property type="entry name" value="VOC_core"/>
</dbReference>
<proteinExistence type="predicted"/>
<dbReference type="Proteomes" id="UP000183376">
    <property type="component" value="Chromosome I"/>
</dbReference>
<dbReference type="InterPro" id="IPR052164">
    <property type="entry name" value="Anthracycline_SecMetBiosynth"/>
</dbReference>
<dbReference type="eggNOG" id="COG3324">
    <property type="taxonomic scope" value="Bacteria"/>
</dbReference>
<organism evidence="2 3">
    <name type="scientific">Allokutzneria albata</name>
    <name type="common">Kibdelosporangium albatum</name>
    <dbReference type="NCBI Taxonomy" id="211114"/>
    <lineage>
        <taxon>Bacteria</taxon>
        <taxon>Bacillati</taxon>
        <taxon>Actinomycetota</taxon>
        <taxon>Actinomycetes</taxon>
        <taxon>Pseudonocardiales</taxon>
        <taxon>Pseudonocardiaceae</taxon>
        <taxon>Allokutzneria</taxon>
    </lineage>
</organism>
<sequence>MATPVHFTIHASDPARAQAFYSAVLDWKFSQFGEMPYWGIETGEDATIGGGMVPRTDAAPADGQPANSFVLTVLVEDCDATAEAAVANGGAIAVAKTAVPGLGWTVHIKDTEGNVFGAMQHDPSAA</sequence>
<evidence type="ECO:0000259" key="1">
    <source>
        <dbReference type="PROSITE" id="PS51819"/>
    </source>
</evidence>
<dbReference type="SUPFAM" id="SSF54593">
    <property type="entry name" value="Glyoxalase/Bleomycin resistance protein/Dihydroxybiphenyl dioxygenase"/>
    <property type="match status" value="1"/>
</dbReference>
<dbReference type="AlphaFoldDB" id="A0A1G9W198"/>
<feature type="domain" description="VOC" evidence="1">
    <location>
        <begin position="3"/>
        <end position="121"/>
    </location>
</feature>
<dbReference type="PANTHER" id="PTHR33993">
    <property type="entry name" value="GLYOXALASE-RELATED"/>
    <property type="match status" value="1"/>
</dbReference>
<reference evidence="2 3" key="1">
    <citation type="submission" date="2016-10" db="EMBL/GenBank/DDBJ databases">
        <authorList>
            <person name="de Groot N.N."/>
        </authorList>
    </citation>
    <scope>NUCLEOTIDE SEQUENCE [LARGE SCALE GENOMIC DNA]</scope>
    <source>
        <strain evidence="2 3">DSM 44149</strain>
    </source>
</reference>
<evidence type="ECO:0000313" key="2">
    <source>
        <dbReference type="EMBL" id="SDM78113.1"/>
    </source>
</evidence>
<dbReference type="Pfam" id="PF00903">
    <property type="entry name" value="Glyoxalase"/>
    <property type="match status" value="1"/>
</dbReference>
<keyword evidence="3" id="KW-1185">Reference proteome</keyword>
<dbReference type="PROSITE" id="PS51819">
    <property type="entry name" value="VOC"/>
    <property type="match status" value="1"/>
</dbReference>
<dbReference type="OrthoDB" id="9793039at2"/>
<dbReference type="RefSeq" id="WP_030431509.1">
    <property type="nucleotide sequence ID" value="NZ_JOEF01000019.1"/>
</dbReference>
<evidence type="ECO:0000313" key="3">
    <source>
        <dbReference type="Proteomes" id="UP000183376"/>
    </source>
</evidence>
<dbReference type="EMBL" id="LT629701">
    <property type="protein sequence ID" value="SDM78113.1"/>
    <property type="molecule type" value="Genomic_DNA"/>
</dbReference>
<dbReference type="InterPro" id="IPR029068">
    <property type="entry name" value="Glyas_Bleomycin-R_OHBP_Dase"/>
</dbReference>
<dbReference type="PANTHER" id="PTHR33993:SF2">
    <property type="entry name" value="VOC DOMAIN-CONTAINING PROTEIN"/>
    <property type="match status" value="1"/>
</dbReference>
<protein>
    <recommendedName>
        <fullName evidence="1">VOC domain-containing protein</fullName>
    </recommendedName>
</protein>
<dbReference type="CDD" id="cd07247">
    <property type="entry name" value="SgaA_N_like"/>
    <property type="match status" value="1"/>
</dbReference>
<dbReference type="Gene3D" id="3.10.180.10">
    <property type="entry name" value="2,3-Dihydroxybiphenyl 1,2-Dioxygenase, domain 1"/>
    <property type="match status" value="1"/>
</dbReference>
<name>A0A1G9W198_ALLAB</name>
<dbReference type="InterPro" id="IPR004360">
    <property type="entry name" value="Glyas_Fos-R_dOase_dom"/>
</dbReference>
<gene>
    <name evidence="2" type="ORF">SAMN04489726_3339</name>
</gene>
<accession>A0A1G9W198</accession>